<evidence type="ECO:0000313" key="1">
    <source>
        <dbReference type="EMBL" id="JAH09159.1"/>
    </source>
</evidence>
<organism evidence="1">
    <name type="scientific">Anguilla anguilla</name>
    <name type="common">European freshwater eel</name>
    <name type="synonym">Muraena anguilla</name>
    <dbReference type="NCBI Taxonomy" id="7936"/>
    <lineage>
        <taxon>Eukaryota</taxon>
        <taxon>Metazoa</taxon>
        <taxon>Chordata</taxon>
        <taxon>Craniata</taxon>
        <taxon>Vertebrata</taxon>
        <taxon>Euteleostomi</taxon>
        <taxon>Actinopterygii</taxon>
        <taxon>Neopterygii</taxon>
        <taxon>Teleostei</taxon>
        <taxon>Anguilliformes</taxon>
        <taxon>Anguillidae</taxon>
        <taxon>Anguilla</taxon>
    </lineage>
</organism>
<accession>A0A0E9PXC6</accession>
<sequence>MLTHENKPTHAVYILAERNTGRDSVIFPLSSMTNK</sequence>
<reference evidence="1" key="1">
    <citation type="submission" date="2014-11" db="EMBL/GenBank/DDBJ databases">
        <authorList>
            <person name="Amaro Gonzalez C."/>
        </authorList>
    </citation>
    <scope>NUCLEOTIDE SEQUENCE</scope>
</reference>
<name>A0A0E9PXC6_ANGAN</name>
<proteinExistence type="predicted"/>
<protein>
    <submittedName>
        <fullName evidence="1">Uncharacterized protein</fullName>
    </submittedName>
</protein>
<dbReference type="EMBL" id="GBXM01099418">
    <property type="protein sequence ID" value="JAH09159.1"/>
    <property type="molecule type" value="Transcribed_RNA"/>
</dbReference>
<dbReference type="AlphaFoldDB" id="A0A0E9PXC6"/>
<reference evidence="1" key="2">
    <citation type="journal article" date="2015" name="Fish Shellfish Immunol.">
        <title>Early steps in the European eel (Anguilla anguilla)-Vibrio vulnificus interaction in the gills: Role of the RtxA13 toxin.</title>
        <authorList>
            <person name="Callol A."/>
            <person name="Pajuelo D."/>
            <person name="Ebbesson L."/>
            <person name="Teles M."/>
            <person name="MacKenzie S."/>
            <person name="Amaro C."/>
        </authorList>
    </citation>
    <scope>NUCLEOTIDE SEQUENCE</scope>
</reference>